<dbReference type="EMBL" id="CAFBQS010000032">
    <property type="protein sequence ID" value="CAB5060700.1"/>
    <property type="molecule type" value="Genomic_DNA"/>
</dbReference>
<dbReference type="InterPro" id="IPR007329">
    <property type="entry name" value="FMN-bd"/>
</dbReference>
<organism evidence="3">
    <name type="scientific">freshwater metagenome</name>
    <dbReference type="NCBI Taxonomy" id="449393"/>
    <lineage>
        <taxon>unclassified sequences</taxon>
        <taxon>metagenomes</taxon>
        <taxon>ecological metagenomes</taxon>
    </lineage>
</organism>
<evidence type="ECO:0000259" key="2">
    <source>
        <dbReference type="SMART" id="SM00900"/>
    </source>
</evidence>
<dbReference type="SMART" id="SM00900">
    <property type="entry name" value="FMN_bind"/>
    <property type="match status" value="1"/>
</dbReference>
<dbReference type="GO" id="GO:0016020">
    <property type="term" value="C:membrane"/>
    <property type="evidence" value="ECO:0007669"/>
    <property type="project" value="InterPro"/>
</dbReference>
<dbReference type="AlphaFoldDB" id="A0A6J7U5X3"/>
<protein>
    <submittedName>
        <fullName evidence="3">Unannotated protein</fullName>
    </submittedName>
</protein>
<proteinExistence type="predicted"/>
<evidence type="ECO:0000256" key="1">
    <source>
        <dbReference type="SAM" id="MobiDB-lite"/>
    </source>
</evidence>
<gene>
    <name evidence="3" type="ORF">UFOPK4366_00298</name>
</gene>
<feature type="compositionally biased region" description="Low complexity" evidence="1">
    <location>
        <begin position="95"/>
        <end position="149"/>
    </location>
</feature>
<name>A0A6J7U5X3_9ZZZZ</name>
<reference evidence="3" key="1">
    <citation type="submission" date="2020-05" db="EMBL/GenBank/DDBJ databases">
        <authorList>
            <person name="Chiriac C."/>
            <person name="Salcher M."/>
            <person name="Ghai R."/>
            <person name="Kavagutti S V."/>
        </authorList>
    </citation>
    <scope>NUCLEOTIDE SEQUENCE</scope>
</reference>
<accession>A0A6J7U5X3</accession>
<feature type="compositionally biased region" description="Low complexity" evidence="1">
    <location>
        <begin position="40"/>
        <end position="88"/>
    </location>
</feature>
<feature type="region of interest" description="Disordered" evidence="1">
    <location>
        <begin position="34"/>
        <end position="154"/>
    </location>
</feature>
<evidence type="ECO:0000313" key="3">
    <source>
        <dbReference type="EMBL" id="CAB5060700.1"/>
    </source>
</evidence>
<sequence length="236" mass="23567">MGFKRPIMIAGGTIGAVAAVLGYHPAQSSTGLLTQDAPLGSSSTSNQQGAATSTSTTSASATTTTQTPSAAPSASGSSASSSASATKSGSKKNKTQQSSTNSGTATNATAGSTQPTPAPSSSQTQSPVQTTESPSPTPSPTKTTSASQTITGPVISTRWGPVQVEIVFENGQIVSASGLQYPHSDRRSSYISQQAIPMLVDLTLQAQSADGIPRIGGATYTSNGWKSSLAAALNNI</sequence>
<feature type="domain" description="FMN-binding" evidence="2">
    <location>
        <begin position="157"/>
        <end position="236"/>
    </location>
</feature>
<dbReference type="GO" id="GO:0010181">
    <property type="term" value="F:FMN binding"/>
    <property type="evidence" value="ECO:0007669"/>
    <property type="project" value="InterPro"/>
</dbReference>